<dbReference type="Proteomes" id="UP000594262">
    <property type="component" value="Unplaced"/>
</dbReference>
<name>A0A7M5XFQ2_9CNID</name>
<reference evidence="1" key="1">
    <citation type="submission" date="2021-01" db="UniProtKB">
        <authorList>
            <consortium name="EnsemblMetazoa"/>
        </authorList>
    </citation>
    <scope>IDENTIFICATION</scope>
</reference>
<accession>A0A7M5XFQ2</accession>
<protein>
    <submittedName>
        <fullName evidence="1">Uncharacterized protein</fullName>
    </submittedName>
</protein>
<dbReference type="AlphaFoldDB" id="A0A7M5XFQ2"/>
<sequence>RIIDNSIKEPKMLTLFDKLVTKVAVQSSYTLSYVSIQLFGGQRVFKTTERSTITTMKKDTIKCPKQDAAEELISTVISVNLKSVEAKLCCPQCENPVNSSGRISVVCHFCSE</sequence>
<evidence type="ECO:0000313" key="2">
    <source>
        <dbReference type="Proteomes" id="UP000594262"/>
    </source>
</evidence>
<proteinExistence type="predicted"/>
<dbReference type="EnsemblMetazoa" id="CLYHEMT022520.1">
    <property type="protein sequence ID" value="CLYHEMP022520.1"/>
    <property type="gene ID" value="CLYHEMG022520"/>
</dbReference>
<keyword evidence="2" id="KW-1185">Reference proteome</keyword>
<organism evidence="1 2">
    <name type="scientific">Clytia hemisphaerica</name>
    <dbReference type="NCBI Taxonomy" id="252671"/>
    <lineage>
        <taxon>Eukaryota</taxon>
        <taxon>Metazoa</taxon>
        <taxon>Cnidaria</taxon>
        <taxon>Hydrozoa</taxon>
        <taxon>Hydroidolina</taxon>
        <taxon>Leptothecata</taxon>
        <taxon>Obeliida</taxon>
        <taxon>Clytiidae</taxon>
        <taxon>Clytia</taxon>
    </lineage>
</organism>
<evidence type="ECO:0000313" key="1">
    <source>
        <dbReference type="EnsemblMetazoa" id="CLYHEMP022520.1"/>
    </source>
</evidence>